<name>A0A0G0ISZ7_9BACT</name>
<accession>A0A0G0ISZ7</accession>
<dbReference type="InterPro" id="IPR005151">
    <property type="entry name" value="Tail-specific_protease"/>
</dbReference>
<evidence type="ECO:0000256" key="3">
    <source>
        <dbReference type="ARBA" id="ARBA00022801"/>
    </source>
</evidence>
<dbReference type="SUPFAM" id="SSF52096">
    <property type="entry name" value="ClpP/crotonase"/>
    <property type="match status" value="1"/>
</dbReference>
<evidence type="ECO:0000256" key="6">
    <source>
        <dbReference type="SAM" id="Phobius"/>
    </source>
</evidence>
<dbReference type="Gene3D" id="3.30.750.44">
    <property type="match status" value="1"/>
</dbReference>
<reference evidence="8 9" key="1">
    <citation type="journal article" date="2015" name="Nature">
        <title>rRNA introns, odd ribosomes, and small enigmatic genomes across a large radiation of phyla.</title>
        <authorList>
            <person name="Brown C.T."/>
            <person name="Hug L.A."/>
            <person name="Thomas B.C."/>
            <person name="Sharon I."/>
            <person name="Castelle C.J."/>
            <person name="Singh A."/>
            <person name="Wilkins M.J."/>
            <person name="Williams K.H."/>
            <person name="Banfield J.F."/>
        </authorList>
    </citation>
    <scope>NUCLEOTIDE SEQUENCE [LARGE SCALE GENOMIC DNA]</scope>
</reference>
<dbReference type="AlphaFoldDB" id="A0A0G0ISZ7"/>
<dbReference type="Pfam" id="PF03572">
    <property type="entry name" value="Peptidase_S41"/>
    <property type="match status" value="1"/>
</dbReference>
<dbReference type="NCBIfam" id="TIGR00225">
    <property type="entry name" value="prc"/>
    <property type="match status" value="1"/>
</dbReference>
<proteinExistence type="inferred from homology"/>
<dbReference type="GO" id="GO:0030288">
    <property type="term" value="C:outer membrane-bounded periplasmic space"/>
    <property type="evidence" value="ECO:0007669"/>
    <property type="project" value="TreeGrafter"/>
</dbReference>
<keyword evidence="4 5" id="KW-0720">Serine protease</keyword>
<keyword evidence="3 5" id="KW-0378">Hydrolase</keyword>
<sequence>MILNTQNNKTYKSLWFFAGILFVITFALGVLCGNYFTIQKQITNDDGQVQISKVLNLYNLNKSTEVDFAEFWDVWKMLKEKHVTQPVNDVDLFYGAMKGLVAGLNDPYSIYFPPEEAKDFMQDLSGKFAGIGAEVGLKDNQLTVIAPLPGSPAEKAGLKAGDKIFKINNEDSFGLSLDEAIKKIRGPQGSEVRLLVNHLNQEKIEEIVIVRDIINIPSVVWKMLDNKVAYLQISYFNENTTSEFDKIVKEIVLANPKSLILDMRNNPGGYLESAVSVASEWIKQGIVVSEKDNKNQGTEYQTLGDHKFLGLKTIVLVDGGTASGAEIVAGALQDYNLAKIVGEKTYGKGSVQDLQFLPDGSAVKITIANWYTPKERQINKNGIMPDVVVEKMFEEIKDSQGIITYKDLGLAKALELLK</sequence>
<dbReference type="EMBL" id="LBSX01000011">
    <property type="protein sequence ID" value="KKQ27279.1"/>
    <property type="molecule type" value="Genomic_DNA"/>
</dbReference>
<gene>
    <name evidence="8" type="ORF">US42_C0011G0017</name>
</gene>
<dbReference type="InterPro" id="IPR001478">
    <property type="entry name" value="PDZ"/>
</dbReference>
<dbReference type="CDD" id="cd06782">
    <property type="entry name" value="cpPDZ_CPP-like"/>
    <property type="match status" value="1"/>
</dbReference>
<comment type="similarity">
    <text evidence="1 5">Belongs to the peptidase S41A family.</text>
</comment>
<dbReference type="SMART" id="SM00245">
    <property type="entry name" value="TSPc"/>
    <property type="match status" value="1"/>
</dbReference>
<evidence type="ECO:0000259" key="7">
    <source>
        <dbReference type="PROSITE" id="PS50106"/>
    </source>
</evidence>
<keyword evidence="6" id="KW-1133">Transmembrane helix</keyword>
<dbReference type="PANTHER" id="PTHR32060">
    <property type="entry name" value="TAIL-SPECIFIC PROTEASE"/>
    <property type="match status" value="1"/>
</dbReference>
<dbReference type="InterPro" id="IPR036034">
    <property type="entry name" value="PDZ_sf"/>
</dbReference>
<dbReference type="InterPro" id="IPR055210">
    <property type="entry name" value="CtpA/B_N"/>
</dbReference>
<comment type="caution">
    <text evidence="8">The sequence shown here is derived from an EMBL/GenBank/DDBJ whole genome shotgun (WGS) entry which is preliminary data.</text>
</comment>
<keyword evidence="6" id="KW-0472">Membrane</keyword>
<dbReference type="SUPFAM" id="SSF50156">
    <property type="entry name" value="PDZ domain-like"/>
    <property type="match status" value="1"/>
</dbReference>
<dbReference type="GO" id="GO:0006508">
    <property type="term" value="P:proteolysis"/>
    <property type="evidence" value="ECO:0007669"/>
    <property type="project" value="UniProtKB-KW"/>
</dbReference>
<dbReference type="STRING" id="1619046.US42_C0011G0017"/>
<evidence type="ECO:0000256" key="4">
    <source>
        <dbReference type="ARBA" id="ARBA00022825"/>
    </source>
</evidence>
<dbReference type="PROSITE" id="PS50106">
    <property type="entry name" value="PDZ"/>
    <property type="match status" value="1"/>
</dbReference>
<dbReference type="CDD" id="cd07560">
    <property type="entry name" value="Peptidase_S41_CPP"/>
    <property type="match status" value="1"/>
</dbReference>
<organism evidence="8 9">
    <name type="scientific">Candidatus Magasanikbacteria bacterium GW2011_GWC2_37_14</name>
    <dbReference type="NCBI Taxonomy" id="1619046"/>
    <lineage>
        <taxon>Bacteria</taxon>
        <taxon>Candidatus Magasanikiibacteriota</taxon>
    </lineage>
</organism>
<evidence type="ECO:0000256" key="5">
    <source>
        <dbReference type="RuleBase" id="RU004404"/>
    </source>
</evidence>
<evidence type="ECO:0000256" key="1">
    <source>
        <dbReference type="ARBA" id="ARBA00009179"/>
    </source>
</evidence>
<keyword evidence="2 5" id="KW-0645">Protease</keyword>
<dbReference type="InterPro" id="IPR029045">
    <property type="entry name" value="ClpP/crotonase-like_dom_sf"/>
</dbReference>
<dbReference type="GO" id="GO:0008236">
    <property type="term" value="F:serine-type peptidase activity"/>
    <property type="evidence" value="ECO:0007669"/>
    <property type="project" value="UniProtKB-KW"/>
</dbReference>
<dbReference type="Gene3D" id="2.30.42.10">
    <property type="match status" value="1"/>
</dbReference>
<keyword evidence="6" id="KW-0812">Transmembrane</keyword>
<dbReference type="InterPro" id="IPR004447">
    <property type="entry name" value="Peptidase_S41A"/>
</dbReference>
<dbReference type="GO" id="GO:0007165">
    <property type="term" value="P:signal transduction"/>
    <property type="evidence" value="ECO:0007669"/>
    <property type="project" value="TreeGrafter"/>
</dbReference>
<dbReference type="PANTHER" id="PTHR32060:SF30">
    <property type="entry name" value="CARBOXY-TERMINAL PROCESSING PROTEASE CTPA"/>
    <property type="match status" value="1"/>
</dbReference>
<evidence type="ECO:0000256" key="2">
    <source>
        <dbReference type="ARBA" id="ARBA00022670"/>
    </source>
</evidence>
<dbReference type="Proteomes" id="UP000034849">
    <property type="component" value="Unassembled WGS sequence"/>
</dbReference>
<dbReference type="Pfam" id="PF22694">
    <property type="entry name" value="CtpB_N-like"/>
    <property type="match status" value="1"/>
</dbReference>
<dbReference type="FunFam" id="2.30.42.10:FF:000063">
    <property type="entry name" value="Peptidase, S41 family"/>
    <property type="match status" value="1"/>
</dbReference>
<dbReference type="SMART" id="SM00228">
    <property type="entry name" value="PDZ"/>
    <property type="match status" value="1"/>
</dbReference>
<dbReference type="Pfam" id="PF17820">
    <property type="entry name" value="PDZ_6"/>
    <property type="match status" value="1"/>
</dbReference>
<protein>
    <submittedName>
        <fullName evidence="8">Carboxyl-terminal protease</fullName>
    </submittedName>
</protein>
<evidence type="ECO:0000313" key="8">
    <source>
        <dbReference type="EMBL" id="KKQ27279.1"/>
    </source>
</evidence>
<dbReference type="GO" id="GO:0004175">
    <property type="term" value="F:endopeptidase activity"/>
    <property type="evidence" value="ECO:0007669"/>
    <property type="project" value="TreeGrafter"/>
</dbReference>
<feature type="transmembrane region" description="Helical" evidence="6">
    <location>
        <begin position="14"/>
        <end position="36"/>
    </location>
</feature>
<dbReference type="Gene3D" id="3.90.226.10">
    <property type="entry name" value="2-enoyl-CoA Hydratase, Chain A, domain 1"/>
    <property type="match status" value="1"/>
</dbReference>
<feature type="domain" description="PDZ" evidence="7">
    <location>
        <begin position="117"/>
        <end position="185"/>
    </location>
</feature>
<evidence type="ECO:0000313" key="9">
    <source>
        <dbReference type="Proteomes" id="UP000034849"/>
    </source>
</evidence>
<dbReference type="InterPro" id="IPR041489">
    <property type="entry name" value="PDZ_6"/>
</dbReference>